<dbReference type="STRING" id="1408657.A0A0W4ZSG8"/>
<dbReference type="GO" id="GO:0005524">
    <property type="term" value="F:ATP binding"/>
    <property type="evidence" value="ECO:0007669"/>
    <property type="project" value="UniProtKB-KW"/>
</dbReference>
<dbReference type="NCBIfam" id="TIGR00499">
    <property type="entry name" value="lysS_bact"/>
    <property type="match status" value="1"/>
</dbReference>
<dbReference type="PRINTS" id="PR00982">
    <property type="entry name" value="TRNASYNTHLYS"/>
</dbReference>
<dbReference type="InterPro" id="IPR006195">
    <property type="entry name" value="aa-tRNA-synth_II"/>
</dbReference>
<dbReference type="OrthoDB" id="21243at2759"/>
<keyword evidence="4" id="KW-0067">ATP-binding</keyword>
<evidence type="ECO:0000256" key="3">
    <source>
        <dbReference type="ARBA" id="ARBA00022741"/>
    </source>
</evidence>
<dbReference type="GO" id="GO:0005739">
    <property type="term" value="C:mitochondrion"/>
    <property type="evidence" value="ECO:0007669"/>
    <property type="project" value="EnsemblFungi"/>
</dbReference>
<dbReference type="GeneID" id="28939915"/>
<name>A0A0W4ZSG8_PNEJ7</name>
<evidence type="ECO:0000256" key="5">
    <source>
        <dbReference type="ARBA" id="ARBA00023146"/>
    </source>
</evidence>
<dbReference type="EMBL" id="LFWA01000005">
    <property type="protein sequence ID" value="KTW31325.1"/>
    <property type="molecule type" value="Genomic_DNA"/>
</dbReference>
<evidence type="ECO:0000313" key="10">
    <source>
        <dbReference type="EMBL" id="KTW31325.1"/>
    </source>
</evidence>
<dbReference type="InterPro" id="IPR044136">
    <property type="entry name" value="Lys-tRNA-ligase_II_N"/>
</dbReference>
<dbReference type="InterPro" id="IPR045864">
    <property type="entry name" value="aa-tRNA-synth_II/BPL/LPL"/>
</dbReference>
<dbReference type="PROSITE" id="PS50862">
    <property type="entry name" value="AA_TRNA_LIGASE_II"/>
    <property type="match status" value="1"/>
</dbReference>
<dbReference type="Gene3D" id="2.40.50.140">
    <property type="entry name" value="Nucleic acid-binding proteins"/>
    <property type="match status" value="1"/>
</dbReference>
<dbReference type="Gene3D" id="3.30.930.10">
    <property type="entry name" value="Bira Bifunctional Protein, Domain 2"/>
    <property type="match status" value="1"/>
</dbReference>
<keyword evidence="11" id="KW-1185">Reference proteome</keyword>
<evidence type="ECO:0000313" key="11">
    <source>
        <dbReference type="Proteomes" id="UP000053447"/>
    </source>
</evidence>
<reference evidence="11" key="1">
    <citation type="journal article" date="2016" name="Nat. Commun.">
        <title>Genome analysis of three Pneumocystis species reveals adaptation mechanisms to life exclusively in mammalian hosts.</title>
        <authorList>
            <person name="Ma L."/>
            <person name="Chen Z."/>
            <person name="Huang D.W."/>
            <person name="Kutty G."/>
            <person name="Ishihara M."/>
            <person name="Wang H."/>
            <person name="Abouelleil A."/>
            <person name="Bishop L."/>
            <person name="Davey E."/>
            <person name="Deng R."/>
            <person name="Deng X."/>
            <person name="Fan L."/>
            <person name="Fantoni G."/>
            <person name="Fitzgerald M."/>
            <person name="Gogineni E."/>
            <person name="Goldberg J.M."/>
            <person name="Handley G."/>
            <person name="Hu X."/>
            <person name="Huber C."/>
            <person name="Jiao X."/>
            <person name="Jones K."/>
            <person name="Levin J.Z."/>
            <person name="Liu Y."/>
            <person name="Macdonald P."/>
            <person name="Melnikov A."/>
            <person name="Raley C."/>
            <person name="Sassi M."/>
            <person name="Sherman B.T."/>
            <person name="Song X."/>
            <person name="Sykes S."/>
            <person name="Tran B."/>
            <person name="Walsh L."/>
            <person name="Xia Y."/>
            <person name="Yang J."/>
            <person name="Young S."/>
            <person name="Zeng Q."/>
            <person name="Zheng X."/>
            <person name="Stephens R."/>
            <person name="Nusbaum C."/>
            <person name="Birren B.W."/>
            <person name="Azadi P."/>
            <person name="Lempicki R.A."/>
            <person name="Cuomo C.A."/>
            <person name="Kovacs J.A."/>
        </authorList>
    </citation>
    <scope>NUCLEOTIDE SEQUENCE [LARGE SCALE GENOMIC DNA]</scope>
    <source>
        <strain evidence="11">RU7</strain>
    </source>
</reference>
<dbReference type="GO" id="GO:0005829">
    <property type="term" value="C:cytosol"/>
    <property type="evidence" value="ECO:0007669"/>
    <property type="project" value="TreeGrafter"/>
</dbReference>
<dbReference type="Pfam" id="PF00152">
    <property type="entry name" value="tRNA-synt_2"/>
    <property type="match status" value="1"/>
</dbReference>
<dbReference type="PANTHER" id="PTHR42918">
    <property type="entry name" value="LYSYL-TRNA SYNTHETASE"/>
    <property type="match status" value="1"/>
</dbReference>
<dbReference type="PANTHER" id="PTHR42918:SF5">
    <property type="entry name" value="LYSINE--TRNA LIGASE, MITOCHONDRIAL"/>
    <property type="match status" value="1"/>
</dbReference>
<dbReference type="SUPFAM" id="SSF50249">
    <property type="entry name" value="Nucleic acid-binding proteins"/>
    <property type="match status" value="1"/>
</dbReference>
<dbReference type="eggNOG" id="KOG1885">
    <property type="taxonomic scope" value="Eukaryota"/>
</dbReference>
<dbReference type="InterPro" id="IPR018149">
    <property type="entry name" value="Lys-tRNA-synth_II_C"/>
</dbReference>
<dbReference type="Proteomes" id="UP000053447">
    <property type="component" value="Unassembled WGS sequence"/>
</dbReference>
<accession>A0A0W4ZSG8</accession>
<dbReference type="InterPro" id="IPR002313">
    <property type="entry name" value="Lys-tRNA-ligase_II"/>
</dbReference>
<comment type="catalytic activity">
    <reaction evidence="7 8">
        <text>tRNA(Lys) + L-lysine + ATP = L-lysyl-tRNA(Lys) + AMP + diphosphate</text>
        <dbReference type="Rhea" id="RHEA:20792"/>
        <dbReference type="Rhea" id="RHEA-COMP:9696"/>
        <dbReference type="Rhea" id="RHEA-COMP:9697"/>
        <dbReference type="ChEBI" id="CHEBI:30616"/>
        <dbReference type="ChEBI" id="CHEBI:32551"/>
        <dbReference type="ChEBI" id="CHEBI:33019"/>
        <dbReference type="ChEBI" id="CHEBI:78442"/>
        <dbReference type="ChEBI" id="CHEBI:78529"/>
        <dbReference type="ChEBI" id="CHEBI:456215"/>
        <dbReference type="EC" id="6.1.1.6"/>
    </reaction>
</comment>
<keyword evidence="5" id="KW-0030">Aminoacyl-tRNA synthetase</keyword>
<dbReference type="InterPro" id="IPR004364">
    <property type="entry name" value="Aa-tRNA-synt_II"/>
</dbReference>
<dbReference type="VEuPathDB" id="FungiDB:T551_01397"/>
<dbReference type="InterPro" id="IPR012340">
    <property type="entry name" value="NA-bd_OB-fold"/>
</dbReference>
<dbReference type="GO" id="GO:0000049">
    <property type="term" value="F:tRNA binding"/>
    <property type="evidence" value="ECO:0007669"/>
    <property type="project" value="TreeGrafter"/>
</dbReference>
<protein>
    <recommendedName>
        <fullName evidence="1 8">Lysine--tRNA ligase</fullName>
        <ecNumber evidence="1 8">6.1.1.6</ecNumber>
    </recommendedName>
    <alternativeName>
        <fullName evidence="6 8">Lysyl-tRNA synthetase</fullName>
    </alternativeName>
</protein>
<evidence type="ECO:0000256" key="8">
    <source>
        <dbReference type="RuleBase" id="RU003748"/>
    </source>
</evidence>
<keyword evidence="2 10" id="KW-0436">Ligase</keyword>
<dbReference type="InterPro" id="IPR004365">
    <property type="entry name" value="NA-bd_OB_tRNA"/>
</dbReference>
<keyword evidence="3" id="KW-0547">Nucleotide-binding</keyword>
<evidence type="ECO:0000256" key="2">
    <source>
        <dbReference type="ARBA" id="ARBA00022598"/>
    </source>
</evidence>
<comment type="caution">
    <text evidence="10">The sequence shown here is derived from an EMBL/GenBank/DDBJ whole genome shotgun (WGS) entry which is preliminary data.</text>
</comment>
<proteinExistence type="predicted"/>
<evidence type="ECO:0000256" key="4">
    <source>
        <dbReference type="ARBA" id="ARBA00022840"/>
    </source>
</evidence>
<dbReference type="GO" id="GO:0070154">
    <property type="term" value="P:mitochondrial lysyl-tRNA aminoacylation"/>
    <property type="evidence" value="ECO:0007669"/>
    <property type="project" value="EnsemblFungi"/>
</dbReference>
<gene>
    <name evidence="10" type="ORF">T551_01397</name>
</gene>
<organism evidence="10 11">
    <name type="scientific">Pneumocystis jirovecii (strain RU7)</name>
    <name type="common">Human pneumocystis pneumonia agent</name>
    <dbReference type="NCBI Taxonomy" id="1408657"/>
    <lineage>
        <taxon>Eukaryota</taxon>
        <taxon>Fungi</taxon>
        <taxon>Dikarya</taxon>
        <taxon>Ascomycota</taxon>
        <taxon>Taphrinomycotina</taxon>
        <taxon>Pneumocystomycetes</taxon>
        <taxon>Pneumocystaceae</taxon>
        <taxon>Pneumocystis</taxon>
    </lineage>
</organism>
<dbReference type="RefSeq" id="XP_018230315.1">
    <property type="nucleotide sequence ID" value="XM_018373660.1"/>
</dbReference>
<evidence type="ECO:0000256" key="6">
    <source>
        <dbReference type="ARBA" id="ARBA00030563"/>
    </source>
</evidence>
<dbReference type="CDD" id="cd04322">
    <property type="entry name" value="LysRS_N"/>
    <property type="match status" value="1"/>
</dbReference>
<dbReference type="SUPFAM" id="SSF55681">
    <property type="entry name" value="Class II aaRS and biotin synthetases"/>
    <property type="match status" value="1"/>
</dbReference>
<dbReference type="AlphaFoldDB" id="A0A0W4ZSG8"/>
<dbReference type="EC" id="6.1.1.6" evidence="1 8"/>
<evidence type="ECO:0000259" key="9">
    <source>
        <dbReference type="PROSITE" id="PS50862"/>
    </source>
</evidence>
<evidence type="ECO:0000256" key="1">
    <source>
        <dbReference type="ARBA" id="ARBA00013166"/>
    </source>
</evidence>
<sequence>MLISLYRDFLIHKSINKKWFTLLNHLFFTRTINISKKQDNDINSRNNSLLKEGIELYPRIRPDKKYLEIPYIIDTWKEVLKNGERALSVGEITIRGRIFSVRMSSSKLFFYDIYASGAKIQAVCSLRVYKGDPSIFLKINRNLRKGDVVEMVGILGKTNVGEFSIFITSRIQLLSPCIYPLPSEIKDVEKRFENRHVDFLIHPKASSYMILRSKILTYIRTFLLNRNFLEVETPILSGLTGGANARPFYTHANSLKKKIFLRIAPELWLKKLIIGGFDKIFEIGKCFRNEGLDSNHNPEFTMCEFYQTYASLDDLIEITKSLLSGLVKELTNNCLLKGNTLSLVNNGFLNNYKILDFIPSLENWLNTPFPNLDSPSAISELLSIASEKNIILKKPHTINRILDQLSDQFIASQSNEPTFFIYHPEIMSPLAKSSLRHGQKIAHRGELYIFGKEICNFYEEENAPSEQYSKMCRQQEDRDHNSDFDIQMIDLDYINALKWGLPPTGGWGMGIDRLCMILSGTLRISEVLSFGNLRMTCISNLSNSQNEYDKKDK</sequence>
<dbReference type="GO" id="GO:0004824">
    <property type="term" value="F:lysine-tRNA ligase activity"/>
    <property type="evidence" value="ECO:0007669"/>
    <property type="project" value="UniProtKB-EC"/>
</dbReference>
<dbReference type="Pfam" id="PF01336">
    <property type="entry name" value="tRNA_anti-codon"/>
    <property type="match status" value="1"/>
</dbReference>
<evidence type="ECO:0000256" key="7">
    <source>
        <dbReference type="ARBA" id="ARBA00048573"/>
    </source>
</evidence>
<dbReference type="GO" id="GO:0008033">
    <property type="term" value="P:tRNA processing"/>
    <property type="evidence" value="ECO:0007669"/>
    <property type="project" value="EnsemblFungi"/>
</dbReference>
<feature type="domain" description="Aminoacyl-transfer RNA synthetases class-II family profile" evidence="9">
    <location>
        <begin position="211"/>
        <end position="518"/>
    </location>
</feature>